<gene>
    <name evidence="11" type="ORF">EOD39_20210</name>
</gene>
<evidence type="ECO:0000256" key="8">
    <source>
        <dbReference type="ARBA" id="ARBA00029602"/>
    </source>
</evidence>
<keyword evidence="5 9" id="KW-0547">Nucleotide-binding</keyword>
<dbReference type="InterPro" id="IPR027413">
    <property type="entry name" value="GROEL-like_equatorial_sf"/>
</dbReference>
<dbReference type="InterPro" id="IPR027409">
    <property type="entry name" value="GroEL-like_apical_dom_sf"/>
</dbReference>
<dbReference type="InterPro" id="IPR027410">
    <property type="entry name" value="TCP-1-like_intermed_sf"/>
</dbReference>
<evidence type="ECO:0000256" key="4">
    <source>
        <dbReference type="ARBA" id="ARBA00022490"/>
    </source>
</evidence>
<dbReference type="PANTHER" id="PTHR11353">
    <property type="entry name" value="CHAPERONIN"/>
    <property type="match status" value="1"/>
</dbReference>
<dbReference type="FunFam" id="3.50.7.10:FF:000008">
    <property type="entry name" value="T-complex protein 1 subunit theta"/>
    <property type="match status" value="1"/>
</dbReference>
<dbReference type="AlphaFoldDB" id="A0A444UW27"/>
<keyword evidence="4" id="KW-0963">Cytoplasm</keyword>
<dbReference type="GO" id="GO:0140662">
    <property type="term" value="F:ATP-dependent protein folding chaperone"/>
    <property type="evidence" value="ECO:0007669"/>
    <property type="project" value="InterPro"/>
</dbReference>
<evidence type="ECO:0000313" key="11">
    <source>
        <dbReference type="EMBL" id="RXM92368.1"/>
    </source>
</evidence>
<keyword evidence="7 9" id="KW-0143">Chaperone</keyword>
<dbReference type="Gene3D" id="1.10.560.10">
    <property type="entry name" value="GroEL-like equatorial domain"/>
    <property type="match status" value="1"/>
</dbReference>
<dbReference type="NCBIfam" id="TIGR02346">
    <property type="entry name" value="chap_CCT_theta"/>
    <property type="match status" value="1"/>
</dbReference>
<comment type="subcellular location">
    <subcellularLocation>
        <location evidence="1">Cytoplasm</location>
    </subcellularLocation>
</comment>
<dbReference type="Gene3D" id="3.30.260.10">
    <property type="entry name" value="TCP-1-like chaperonin intermediate domain"/>
    <property type="match status" value="1"/>
</dbReference>
<evidence type="ECO:0000256" key="9">
    <source>
        <dbReference type="RuleBase" id="RU004187"/>
    </source>
</evidence>
<evidence type="ECO:0000256" key="2">
    <source>
        <dbReference type="ARBA" id="ARBA00008020"/>
    </source>
</evidence>
<evidence type="ECO:0000256" key="1">
    <source>
        <dbReference type="ARBA" id="ARBA00004496"/>
    </source>
</evidence>
<dbReference type="SUPFAM" id="SSF54849">
    <property type="entry name" value="GroEL-intermediate domain like"/>
    <property type="match status" value="1"/>
</dbReference>
<protein>
    <recommendedName>
        <fullName evidence="3">T-complex protein 1 subunit theta</fullName>
    </recommendedName>
    <alternativeName>
        <fullName evidence="8">CCT-theta</fullName>
    </alternativeName>
</protein>
<dbReference type="PRINTS" id="PR00304">
    <property type="entry name" value="TCOMPLEXTCP1"/>
</dbReference>
<dbReference type="Pfam" id="PF00118">
    <property type="entry name" value="Cpn60_TCP1"/>
    <property type="match status" value="1"/>
</dbReference>
<dbReference type="InterPro" id="IPR002423">
    <property type="entry name" value="Cpn60/GroEL/TCP-1"/>
</dbReference>
<accession>A0A444UW27</accession>
<dbReference type="InterPro" id="IPR017998">
    <property type="entry name" value="Chaperone_TCP-1"/>
</dbReference>
<dbReference type="PROSITE" id="PS00750">
    <property type="entry name" value="TCP1_1"/>
    <property type="match status" value="1"/>
</dbReference>
<name>A0A444UW27_ACIRT</name>
<dbReference type="SUPFAM" id="SSF48592">
    <property type="entry name" value="GroEL equatorial domain-like"/>
    <property type="match status" value="1"/>
</dbReference>
<keyword evidence="6 9" id="KW-0067">ATP-binding</keyword>
<evidence type="ECO:0000313" key="12">
    <source>
        <dbReference type="Proteomes" id="UP000289886"/>
    </source>
</evidence>
<dbReference type="CDD" id="cd03341">
    <property type="entry name" value="TCP1_theta"/>
    <property type="match status" value="1"/>
</dbReference>
<evidence type="ECO:0000256" key="7">
    <source>
        <dbReference type="ARBA" id="ARBA00023186"/>
    </source>
</evidence>
<evidence type="ECO:0000256" key="10">
    <source>
        <dbReference type="SAM" id="MobiDB-lite"/>
    </source>
</evidence>
<dbReference type="SUPFAM" id="SSF52029">
    <property type="entry name" value="GroEL apical domain-like"/>
    <property type="match status" value="1"/>
</dbReference>
<organism evidence="11 12">
    <name type="scientific">Acipenser ruthenus</name>
    <name type="common">Sterlet sturgeon</name>
    <dbReference type="NCBI Taxonomy" id="7906"/>
    <lineage>
        <taxon>Eukaryota</taxon>
        <taxon>Metazoa</taxon>
        <taxon>Chordata</taxon>
        <taxon>Craniata</taxon>
        <taxon>Vertebrata</taxon>
        <taxon>Euteleostomi</taxon>
        <taxon>Actinopterygii</taxon>
        <taxon>Chondrostei</taxon>
        <taxon>Acipenseriformes</taxon>
        <taxon>Acipenseridae</taxon>
        <taxon>Acipenser</taxon>
    </lineage>
</organism>
<dbReference type="GO" id="GO:0005524">
    <property type="term" value="F:ATP binding"/>
    <property type="evidence" value="ECO:0007669"/>
    <property type="project" value="UniProtKB-KW"/>
</dbReference>
<keyword evidence="12" id="KW-1185">Reference proteome</keyword>
<evidence type="ECO:0000256" key="6">
    <source>
        <dbReference type="ARBA" id="ARBA00022840"/>
    </source>
</evidence>
<sequence>MAAHVPVAPGYLQMLKQGARYYSGLEEVVHRNIEACKQLSHCLRTSYGPNGLNKLVINHLEKIFVTGDAALILRELVVEHPAAKMLVMATQAQEQEIGDGTNFVLILAGSLLENAEELLKLGLSVSEITEGYKVASNKALELLENLSCLSLKDIRDVTEVAAATKPSLASKQYGYEDFLATLVAKSCVSAIPKSGEFSAESIRICKIIGASVEDSVMLEGMVFKRETEGTVNSVQDAKVAVYTCAFDSAKPETKGTVLLKSAGEFMDFRKGEEALMESHVRDIAEAGVNVVVVGAKIGDLALHYADKYKLMVVKMTSRNDLRRLCKALGATPLLSLTPPTEDELGSCSKVYLQEAGNTQVVIFKQNQECPMSTILLRGSTDRLLDNIEEAVNDAVSTYNTLIRDPRLVPGAGATEMQLAVKIADFGQSVPGLEQYAIHAYSKSLQSITRALADNSGTQTNPVMSKLYSLHQQGESSAGVSADGEGTDLIDASEAGILDPLLLKHWGIKLASEAAITVLGVDQIIIAKKSGGPKPRGENPNWDVPHDAIDN</sequence>
<reference evidence="11 12" key="1">
    <citation type="submission" date="2019-01" db="EMBL/GenBank/DDBJ databases">
        <title>Draft Genome and Complete Hox-Cluster Characterization of the Sterlet Sturgeon (Acipenser ruthenus).</title>
        <authorList>
            <person name="Wei Q."/>
        </authorList>
    </citation>
    <scope>NUCLEOTIDE SEQUENCE [LARGE SCALE GENOMIC DNA]</scope>
    <source>
        <strain evidence="11">WHYD16114868_AA</strain>
        <tissue evidence="11">Blood</tissue>
    </source>
</reference>
<evidence type="ECO:0000256" key="3">
    <source>
        <dbReference type="ARBA" id="ARBA00016981"/>
    </source>
</evidence>
<dbReference type="GO" id="GO:0005737">
    <property type="term" value="C:cytoplasm"/>
    <property type="evidence" value="ECO:0007669"/>
    <property type="project" value="UniProtKB-SubCell"/>
</dbReference>
<feature type="region of interest" description="Disordered" evidence="10">
    <location>
        <begin position="528"/>
        <end position="550"/>
    </location>
</feature>
<dbReference type="Proteomes" id="UP000289886">
    <property type="component" value="Unassembled WGS sequence"/>
</dbReference>
<dbReference type="PROSITE" id="PS00995">
    <property type="entry name" value="TCP1_3"/>
    <property type="match status" value="1"/>
</dbReference>
<dbReference type="Gene3D" id="3.50.7.10">
    <property type="entry name" value="GroEL"/>
    <property type="match status" value="1"/>
</dbReference>
<dbReference type="InterPro" id="IPR002194">
    <property type="entry name" value="Chaperonin_TCP-1_CS"/>
</dbReference>
<dbReference type="InterPro" id="IPR012721">
    <property type="entry name" value="Chap_CCT_theta"/>
</dbReference>
<comment type="caution">
    <text evidence="11">The sequence shown here is derived from an EMBL/GenBank/DDBJ whole genome shotgun (WGS) entry which is preliminary data.</text>
</comment>
<dbReference type="GO" id="GO:0051082">
    <property type="term" value="F:unfolded protein binding"/>
    <property type="evidence" value="ECO:0007669"/>
    <property type="project" value="InterPro"/>
</dbReference>
<dbReference type="EMBL" id="SCEB01006406">
    <property type="protein sequence ID" value="RXM92368.1"/>
    <property type="molecule type" value="Genomic_DNA"/>
</dbReference>
<comment type="similarity">
    <text evidence="2 9">Belongs to the TCP-1 chaperonin family.</text>
</comment>
<proteinExistence type="inferred from homology"/>
<dbReference type="GO" id="GO:0016887">
    <property type="term" value="F:ATP hydrolysis activity"/>
    <property type="evidence" value="ECO:0007669"/>
    <property type="project" value="InterPro"/>
</dbReference>
<evidence type="ECO:0000256" key="5">
    <source>
        <dbReference type="ARBA" id="ARBA00022741"/>
    </source>
</evidence>